<evidence type="ECO:0000313" key="7">
    <source>
        <dbReference type="Proteomes" id="UP000663845"/>
    </source>
</evidence>
<keyword evidence="3" id="KW-0812">Transmembrane</keyword>
<evidence type="ECO:0000313" key="6">
    <source>
        <dbReference type="EMBL" id="CAF1195923.1"/>
    </source>
</evidence>
<organism evidence="6 7">
    <name type="scientific">Adineta steineri</name>
    <dbReference type="NCBI Taxonomy" id="433720"/>
    <lineage>
        <taxon>Eukaryota</taxon>
        <taxon>Metazoa</taxon>
        <taxon>Spiralia</taxon>
        <taxon>Gnathifera</taxon>
        <taxon>Rotifera</taxon>
        <taxon>Eurotatoria</taxon>
        <taxon>Bdelloidea</taxon>
        <taxon>Adinetida</taxon>
        <taxon>Adinetidae</taxon>
        <taxon>Adineta</taxon>
    </lineage>
</organism>
<dbReference type="SUPFAM" id="SSF103473">
    <property type="entry name" value="MFS general substrate transporter"/>
    <property type="match status" value="1"/>
</dbReference>
<dbReference type="AlphaFoldDB" id="A0A814W0W7"/>
<evidence type="ECO:0000256" key="1">
    <source>
        <dbReference type="ARBA" id="ARBA00004141"/>
    </source>
</evidence>
<dbReference type="InterPro" id="IPR036259">
    <property type="entry name" value="MFS_trans_sf"/>
</dbReference>
<accession>A0A814W0W7</accession>
<dbReference type="GO" id="GO:0022857">
    <property type="term" value="F:transmembrane transporter activity"/>
    <property type="evidence" value="ECO:0007669"/>
    <property type="project" value="TreeGrafter"/>
</dbReference>
<evidence type="ECO:0000256" key="2">
    <source>
        <dbReference type="ARBA" id="ARBA00022448"/>
    </source>
</evidence>
<comment type="caution">
    <text evidence="6">The sequence shown here is derived from an EMBL/GenBank/DDBJ whole genome shotgun (WGS) entry which is preliminary data.</text>
</comment>
<comment type="subcellular location">
    <subcellularLocation>
        <location evidence="1">Membrane</location>
        <topology evidence="1">Multi-pass membrane protein</topology>
    </subcellularLocation>
</comment>
<keyword evidence="2" id="KW-0813">Transport</keyword>
<dbReference type="GO" id="GO:0016020">
    <property type="term" value="C:membrane"/>
    <property type="evidence" value="ECO:0007669"/>
    <property type="project" value="UniProtKB-SubCell"/>
</dbReference>
<protein>
    <submittedName>
        <fullName evidence="6">Uncharacterized protein</fullName>
    </submittedName>
</protein>
<evidence type="ECO:0000256" key="4">
    <source>
        <dbReference type="ARBA" id="ARBA00022989"/>
    </source>
</evidence>
<dbReference type="PANTHER" id="PTHR43791">
    <property type="entry name" value="PERMEASE-RELATED"/>
    <property type="match status" value="1"/>
</dbReference>
<keyword evidence="5" id="KW-0472">Membrane</keyword>
<gene>
    <name evidence="6" type="ORF">JYZ213_LOCUS26620</name>
</gene>
<dbReference type="PANTHER" id="PTHR43791:SF36">
    <property type="entry name" value="TRANSPORTER, PUTATIVE (AFU_ORTHOLOGUE AFUA_6G08340)-RELATED"/>
    <property type="match status" value="1"/>
</dbReference>
<proteinExistence type="predicted"/>
<evidence type="ECO:0000256" key="5">
    <source>
        <dbReference type="ARBA" id="ARBA00023136"/>
    </source>
</evidence>
<evidence type="ECO:0000256" key="3">
    <source>
        <dbReference type="ARBA" id="ARBA00022692"/>
    </source>
</evidence>
<sequence length="99" mass="11229">MTLVDDNHNSIGLHTIQTTSLQENDIIQMSEYKIPDDPHDKKLLRKLDLHLIPTMTLLYLLSYLDRVNIGQAKLDGLMESLKLSSAQYNACLNQVGGYQ</sequence>
<keyword evidence="4" id="KW-1133">Transmembrane helix</keyword>
<name>A0A814W0W7_9BILA</name>
<dbReference type="Proteomes" id="UP000663845">
    <property type="component" value="Unassembled WGS sequence"/>
</dbReference>
<reference evidence="6" key="1">
    <citation type="submission" date="2021-02" db="EMBL/GenBank/DDBJ databases">
        <authorList>
            <person name="Nowell W R."/>
        </authorList>
    </citation>
    <scope>NUCLEOTIDE SEQUENCE</scope>
</reference>
<dbReference type="EMBL" id="CAJNOG010000357">
    <property type="protein sequence ID" value="CAF1195923.1"/>
    <property type="molecule type" value="Genomic_DNA"/>
</dbReference>